<evidence type="ECO:0000313" key="12">
    <source>
        <dbReference type="Proteomes" id="UP001206639"/>
    </source>
</evidence>
<feature type="transmembrane region" description="Helical" evidence="9">
    <location>
        <begin position="70"/>
        <end position="89"/>
    </location>
</feature>
<dbReference type="PANTHER" id="PTHR30252">
    <property type="entry name" value="INNER MEMBRANE PEPTIDE TRANSPORTER"/>
    <property type="match status" value="1"/>
</dbReference>
<dbReference type="InterPro" id="IPR051605">
    <property type="entry name" value="CstA"/>
</dbReference>
<feature type="transmembrane region" description="Helical" evidence="9">
    <location>
        <begin position="402"/>
        <end position="422"/>
    </location>
</feature>
<keyword evidence="12" id="KW-1185">Reference proteome</keyword>
<evidence type="ECO:0000256" key="8">
    <source>
        <dbReference type="SAM" id="MobiDB-lite"/>
    </source>
</evidence>
<dbReference type="InterPro" id="IPR003706">
    <property type="entry name" value="CstA_N"/>
</dbReference>
<evidence type="ECO:0000256" key="7">
    <source>
        <dbReference type="ARBA" id="ARBA00023136"/>
    </source>
</evidence>
<comment type="caution">
    <text evidence="11">The sequence shown here is derived from an EMBL/GenBank/DDBJ whole genome shotgun (WGS) entry which is preliminary data.</text>
</comment>
<feature type="transmembrane region" description="Helical" evidence="9">
    <location>
        <begin position="682"/>
        <end position="707"/>
    </location>
</feature>
<dbReference type="Pfam" id="PF02554">
    <property type="entry name" value="CstA"/>
    <property type="match status" value="1"/>
</dbReference>
<feature type="domain" description="CstA N-terminal" evidence="10">
    <location>
        <begin position="69"/>
        <end position="634"/>
    </location>
</feature>
<evidence type="ECO:0000256" key="9">
    <source>
        <dbReference type="SAM" id="Phobius"/>
    </source>
</evidence>
<evidence type="ECO:0000256" key="2">
    <source>
        <dbReference type="ARBA" id="ARBA00007755"/>
    </source>
</evidence>
<comment type="subcellular location">
    <subcellularLocation>
        <location evidence="1">Cell membrane</location>
        <topology evidence="1">Multi-pass membrane protein</topology>
    </subcellularLocation>
</comment>
<evidence type="ECO:0000256" key="3">
    <source>
        <dbReference type="ARBA" id="ARBA00022448"/>
    </source>
</evidence>
<dbReference type="PANTHER" id="PTHR30252:SF3">
    <property type="entry name" value="PYRUVATE_PROTON SYMPORTER BTST"/>
    <property type="match status" value="1"/>
</dbReference>
<evidence type="ECO:0000313" key="11">
    <source>
        <dbReference type="EMBL" id="MCT7659113.1"/>
    </source>
</evidence>
<feature type="transmembrane region" description="Helical" evidence="9">
    <location>
        <begin position="193"/>
        <end position="221"/>
    </location>
</feature>
<evidence type="ECO:0000259" key="10">
    <source>
        <dbReference type="Pfam" id="PF02554"/>
    </source>
</evidence>
<gene>
    <name evidence="11" type="ORF">N4S67_11845</name>
</gene>
<accession>A0ABT2MA21</accession>
<evidence type="ECO:0000256" key="6">
    <source>
        <dbReference type="ARBA" id="ARBA00022989"/>
    </source>
</evidence>
<dbReference type="Proteomes" id="UP001206639">
    <property type="component" value="Unassembled WGS sequence"/>
</dbReference>
<organism evidence="11 12">
    <name type="scientific">Mycobacterium deserti</name>
    <dbReference type="NCBI Taxonomy" id="2978347"/>
    <lineage>
        <taxon>Bacteria</taxon>
        <taxon>Bacillati</taxon>
        <taxon>Actinomycetota</taxon>
        <taxon>Actinomycetes</taxon>
        <taxon>Mycobacteriales</taxon>
        <taxon>Mycobacteriaceae</taxon>
        <taxon>Mycobacterium</taxon>
    </lineage>
</organism>
<evidence type="ECO:0000256" key="5">
    <source>
        <dbReference type="ARBA" id="ARBA00022692"/>
    </source>
</evidence>
<keyword evidence="7 9" id="KW-0472">Membrane</keyword>
<feature type="transmembrane region" description="Helical" evidence="9">
    <location>
        <begin position="227"/>
        <end position="245"/>
    </location>
</feature>
<feature type="transmembrane region" description="Helical" evidence="9">
    <location>
        <begin position="257"/>
        <end position="276"/>
    </location>
</feature>
<feature type="transmembrane region" description="Helical" evidence="9">
    <location>
        <begin position="361"/>
        <end position="382"/>
    </location>
</feature>
<feature type="transmembrane region" description="Helical" evidence="9">
    <location>
        <begin position="149"/>
        <end position="172"/>
    </location>
</feature>
<reference evidence="12" key="1">
    <citation type="submission" date="2023-07" db="EMBL/GenBank/DDBJ databases">
        <authorList>
            <person name="Deng Y."/>
            <person name="Zhang Y.-Q."/>
        </authorList>
    </citation>
    <scope>NUCLEOTIDE SEQUENCE [LARGE SCALE GENOMIC DNA]</scope>
    <source>
        <strain evidence="12">CPCC 205710</strain>
    </source>
</reference>
<keyword evidence="4" id="KW-1003">Cell membrane</keyword>
<feature type="transmembrane region" description="Helical" evidence="9">
    <location>
        <begin position="291"/>
        <end position="312"/>
    </location>
</feature>
<evidence type="ECO:0000256" key="4">
    <source>
        <dbReference type="ARBA" id="ARBA00022475"/>
    </source>
</evidence>
<feature type="transmembrane region" description="Helical" evidence="9">
    <location>
        <begin position="554"/>
        <end position="573"/>
    </location>
</feature>
<keyword evidence="5 9" id="KW-0812">Transmembrane</keyword>
<protein>
    <submittedName>
        <fullName evidence="11">Carbon starvation protein A</fullName>
    </submittedName>
</protein>
<feature type="transmembrane region" description="Helical" evidence="9">
    <location>
        <begin position="44"/>
        <end position="64"/>
    </location>
</feature>
<dbReference type="EMBL" id="JAODWD010000003">
    <property type="protein sequence ID" value="MCT7659113.1"/>
    <property type="molecule type" value="Genomic_DNA"/>
</dbReference>
<comment type="similarity">
    <text evidence="2">Belongs to the peptide transporter carbon starvation (CstA) (TC 2.A.114) family.</text>
</comment>
<sequence>MATPTAASDRIEEVNGDVTYIRTDKDLPPVAVIDRSPITTRHKIVFAIIALLGATAWAVIAFFRGETVNAVWFVIAAICTYVIGFRFYARLIEMNIVKPRDDNATPAEIFENGTDYMPTDRRVLFGHHFAAIAGAGPLVGPVLAMQMGFLPGTIWIIIGAVFAGCVQDFLVLSISTRRRGRSLGQMARDELGAVGGAAAIVGVLAIMVILLAVLALVVVGALAESPWGVFSIAMTIPIAIFMGLYLQFLRPGRVSEVSLIGVVLLLFAVAAGGWVAETDWGTNWFTLSKVTLSWCIIIYGLAASVLPVWLLLAPRDYLSTFMKVGTIALLALGILLARPIMEAPAISNFAASGTGPVFAGSLFPFLFITIACGALSGFHALISSGTTPKLLEKESQMRLIGYGGMLTESFVAIMALITAAILNQHLYFAMNAPTGSTGGTAQTAADYVNGLGLSGPPITAEEISGAAESVGEDSIVSRTGGAPTLAFGMSEVLSDVFGGDALKAFWYHFAIMFEALFILTTVDAGTRVARFMLSDGLSNLGGPLRKLKDPSWRVGAWICSVLVVAAWGSILIMGVTDPLGGINTLFPLFGIANQLLAAIALTVVTVVVIKKGYLKWAWVPGIPLMWDLVVTLTASWQKIFSADSKVGYWTQHSLCESAQAAGKLCLTAKTPDDVDKIVRNTFIQGSLSILFAVLVVIVFAAGVVMAIRALRGTAPPSTEDEELPSRIFAPSGLIPTKVEREVEKQWDALSSGHAKPPHRSVGTGAH</sequence>
<feature type="transmembrane region" description="Helical" evidence="9">
    <location>
        <begin position="123"/>
        <end position="143"/>
    </location>
</feature>
<feature type="transmembrane region" description="Helical" evidence="9">
    <location>
        <begin position="324"/>
        <end position="341"/>
    </location>
</feature>
<proteinExistence type="inferred from homology"/>
<evidence type="ECO:0000256" key="1">
    <source>
        <dbReference type="ARBA" id="ARBA00004651"/>
    </source>
</evidence>
<feature type="transmembrane region" description="Helical" evidence="9">
    <location>
        <begin position="504"/>
        <end position="522"/>
    </location>
</feature>
<keyword evidence="6 9" id="KW-1133">Transmembrane helix</keyword>
<feature type="region of interest" description="Disordered" evidence="8">
    <location>
        <begin position="745"/>
        <end position="766"/>
    </location>
</feature>
<keyword evidence="3" id="KW-0813">Transport</keyword>
<feature type="transmembrane region" description="Helical" evidence="9">
    <location>
        <begin position="585"/>
        <end position="609"/>
    </location>
</feature>
<dbReference type="RefSeq" id="WP_260993184.1">
    <property type="nucleotide sequence ID" value="NZ_JAODWD010000003.1"/>
</dbReference>
<name>A0ABT2MA21_9MYCO</name>